<feature type="non-terminal residue" evidence="1">
    <location>
        <position position="82"/>
    </location>
</feature>
<accession>A0A1H7RJV6</accession>
<protein>
    <submittedName>
        <fullName evidence="1">Uncharacterized protein</fullName>
    </submittedName>
</protein>
<evidence type="ECO:0000313" key="1">
    <source>
        <dbReference type="EMBL" id="SEL60318.1"/>
    </source>
</evidence>
<evidence type="ECO:0000313" key="2">
    <source>
        <dbReference type="Proteomes" id="UP000199297"/>
    </source>
</evidence>
<dbReference type="EMBL" id="FOBI01000015">
    <property type="protein sequence ID" value="SEL60318.1"/>
    <property type="molecule type" value="Genomic_DNA"/>
</dbReference>
<keyword evidence="2" id="KW-1185">Reference proteome</keyword>
<reference evidence="2" key="1">
    <citation type="submission" date="2016-10" db="EMBL/GenBank/DDBJ databases">
        <authorList>
            <person name="Varghese N."/>
            <person name="Submissions S."/>
        </authorList>
    </citation>
    <scope>NUCLEOTIDE SEQUENCE [LARGE SCALE GENOMIC DNA]</scope>
    <source>
        <strain evidence="2">CGMCC 1.9127</strain>
    </source>
</reference>
<dbReference type="AlphaFoldDB" id="A0A1H7RJV6"/>
<dbReference type="Proteomes" id="UP000199297">
    <property type="component" value="Unassembled WGS sequence"/>
</dbReference>
<proteinExistence type="predicted"/>
<organism evidence="1 2">
    <name type="scientific">Colwellia chukchiensis</name>
    <dbReference type="NCBI Taxonomy" id="641665"/>
    <lineage>
        <taxon>Bacteria</taxon>
        <taxon>Pseudomonadati</taxon>
        <taxon>Pseudomonadota</taxon>
        <taxon>Gammaproteobacteria</taxon>
        <taxon>Alteromonadales</taxon>
        <taxon>Colwelliaceae</taxon>
        <taxon>Colwellia</taxon>
    </lineage>
</organism>
<sequence length="82" mass="9605">MEIIYEIKTTEIKPFTYRTPLITPDENGELSIKYSRQQPKHIKKVVLLNLVGRNSKGDIVSYEPLEQVNRFLLAHHLNDNKQ</sequence>
<gene>
    <name evidence="1" type="ORF">SAMN05216262_1151</name>
</gene>
<name>A0A1H7RJV6_9GAMM</name>